<dbReference type="Pfam" id="PF01408">
    <property type="entry name" value="GFO_IDH_MocA"/>
    <property type="match status" value="1"/>
</dbReference>
<sequence length="492" mass="53633">MRQHADRIELTDVCDVDPAALQKAVEDTGAVGHRKLSDMLASTTADIVVLTTPSGLHPEQAVEIAAAGKHVMTEKPMATRLQDGVRMVKACDEAGVRLFVVKQNRRNATLQLLKRAMEKRRFGRLYMININVFWTRPQSYYDSASWRGTWEFDGGAFMNQASHYVDLLEWLGGPLESVQAYTATLARNIEVEDSGVIGLRWRSGALGSVNVTMLTYPQNLEGSITIIGEKGTVRIGGVAVNEIQQWQFAESDPDDEAVASASYETTSVYGFGHPLYYDNVIQVLRGEAEPETDGREGLKSLEVLIAAYMSARDGKRGARIGDGSRVWHWAHVSAGAQIGNDCSFGQNVYVGNDVVIGNNVKIQNNVSVYDAVRLEDDVFCGPSMVFTNVYNPRSAVNRKAEYRQTLVRRGATLGANCTIVCGVTVGEHAFVGAGAVVNRDVAPFALMVGVPARRAGWMCLCGERLPGTGTVTCAHCDRRYLVDDASCALLDA</sequence>
<dbReference type="SUPFAM" id="SSF51161">
    <property type="entry name" value="Trimeric LpxA-like enzymes"/>
    <property type="match status" value="1"/>
</dbReference>
<dbReference type="InterPro" id="IPR052515">
    <property type="entry name" value="Gfo/Idh/MocA_Oxidoreductase"/>
</dbReference>
<name>A0AA36M397_CYLNA</name>
<dbReference type="Pfam" id="PF14602">
    <property type="entry name" value="Hexapep_2"/>
    <property type="match status" value="1"/>
</dbReference>
<dbReference type="PANTHER" id="PTHR43249">
    <property type="entry name" value="UDP-N-ACETYL-2-AMINO-2-DEOXY-D-GLUCURONATE OXIDASE"/>
    <property type="match status" value="1"/>
</dbReference>
<evidence type="ECO:0000313" key="4">
    <source>
        <dbReference type="Proteomes" id="UP001176961"/>
    </source>
</evidence>
<dbReference type="AlphaFoldDB" id="A0AA36M397"/>
<dbReference type="Gene3D" id="3.30.360.10">
    <property type="entry name" value="Dihydrodipicolinate Reductase, domain 2"/>
    <property type="match status" value="1"/>
</dbReference>
<evidence type="ECO:0000313" key="3">
    <source>
        <dbReference type="EMBL" id="CAJ0596435.1"/>
    </source>
</evidence>
<dbReference type="InterPro" id="IPR011004">
    <property type="entry name" value="Trimer_LpxA-like_sf"/>
</dbReference>
<dbReference type="SUPFAM" id="SSF55347">
    <property type="entry name" value="Glyceraldehyde-3-phosphate dehydrogenase-like, C-terminal domain"/>
    <property type="match status" value="1"/>
</dbReference>
<feature type="domain" description="Gfo/Idh/MocA-like oxidoreductase C-terminal" evidence="2">
    <location>
        <begin position="114"/>
        <end position="315"/>
    </location>
</feature>
<dbReference type="Pfam" id="PF00132">
    <property type="entry name" value="Hexapep"/>
    <property type="match status" value="1"/>
</dbReference>
<proteinExistence type="predicted"/>
<evidence type="ECO:0000259" key="1">
    <source>
        <dbReference type="Pfam" id="PF01408"/>
    </source>
</evidence>
<dbReference type="Gene3D" id="3.40.50.720">
    <property type="entry name" value="NAD(P)-binding Rossmann-like Domain"/>
    <property type="match status" value="1"/>
</dbReference>
<organism evidence="3 4">
    <name type="scientific">Cylicocyclus nassatus</name>
    <name type="common">Nematode worm</name>
    <dbReference type="NCBI Taxonomy" id="53992"/>
    <lineage>
        <taxon>Eukaryota</taxon>
        <taxon>Metazoa</taxon>
        <taxon>Ecdysozoa</taxon>
        <taxon>Nematoda</taxon>
        <taxon>Chromadorea</taxon>
        <taxon>Rhabditida</taxon>
        <taxon>Rhabditina</taxon>
        <taxon>Rhabditomorpha</taxon>
        <taxon>Strongyloidea</taxon>
        <taxon>Strongylidae</taxon>
        <taxon>Cylicocyclus</taxon>
    </lineage>
</organism>
<gene>
    <name evidence="3" type="ORF">CYNAS_LOCUS8418</name>
</gene>
<dbReference type="Gene3D" id="2.160.10.10">
    <property type="entry name" value="Hexapeptide repeat proteins"/>
    <property type="match status" value="1"/>
</dbReference>
<keyword evidence="4" id="KW-1185">Reference proteome</keyword>
<dbReference type="SUPFAM" id="SSF51735">
    <property type="entry name" value="NAD(P)-binding Rossmann-fold domains"/>
    <property type="match status" value="1"/>
</dbReference>
<dbReference type="CDD" id="cd03358">
    <property type="entry name" value="LbH_WxcM_N_like"/>
    <property type="match status" value="1"/>
</dbReference>
<dbReference type="Pfam" id="PF02894">
    <property type="entry name" value="GFO_IDH_MocA_C"/>
    <property type="match status" value="1"/>
</dbReference>
<feature type="domain" description="Gfo/Idh/MocA-like oxidoreductase N-terminal" evidence="1">
    <location>
        <begin position="2"/>
        <end position="100"/>
    </location>
</feature>
<dbReference type="PANTHER" id="PTHR43249:SF1">
    <property type="entry name" value="D-GLUCOSIDE 3-DEHYDROGENASE"/>
    <property type="match status" value="1"/>
</dbReference>
<evidence type="ECO:0000259" key="2">
    <source>
        <dbReference type="Pfam" id="PF02894"/>
    </source>
</evidence>
<evidence type="ECO:0008006" key="5">
    <source>
        <dbReference type="Google" id="ProtNLM"/>
    </source>
</evidence>
<dbReference type="Proteomes" id="UP001176961">
    <property type="component" value="Unassembled WGS sequence"/>
</dbReference>
<dbReference type="InterPro" id="IPR004104">
    <property type="entry name" value="Gfo/Idh/MocA-like_OxRdtase_C"/>
</dbReference>
<reference evidence="3" key="1">
    <citation type="submission" date="2023-07" db="EMBL/GenBank/DDBJ databases">
        <authorList>
            <consortium name="CYATHOMIX"/>
        </authorList>
    </citation>
    <scope>NUCLEOTIDE SEQUENCE</scope>
    <source>
        <strain evidence="3">N/A</strain>
    </source>
</reference>
<dbReference type="InterPro" id="IPR001451">
    <property type="entry name" value="Hexapep"/>
</dbReference>
<dbReference type="InterPro" id="IPR000683">
    <property type="entry name" value="Gfo/Idh/MocA-like_OxRdtase_N"/>
</dbReference>
<dbReference type="GO" id="GO:0000166">
    <property type="term" value="F:nucleotide binding"/>
    <property type="evidence" value="ECO:0007669"/>
    <property type="project" value="InterPro"/>
</dbReference>
<dbReference type="InterPro" id="IPR036291">
    <property type="entry name" value="NAD(P)-bd_dom_sf"/>
</dbReference>
<comment type="caution">
    <text evidence="3">The sequence shown here is derived from an EMBL/GenBank/DDBJ whole genome shotgun (WGS) entry which is preliminary data.</text>
</comment>
<protein>
    <recommendedName>
        <fullName evidence="5">Oxidoreductase</fullName>
    </recommendedName>
</protein>
<dbReference type="EMBL" id="CATQJL010000134">
    <property type="protein sequence ID" value="CAJ0596435.1"/>
    <property type="molecule type" value="Genomic_DNA"/>
</dbReference>
<accession>A0AA36M397</accession>